<dbReference type="SFLD" id="SFLDS00029">
    <property type="entry name" value="Radical_SAM"/>
    <property type="match status" value="1"/>
</dbReference>
<dbReference type="AlphaFoldDB" id="A0A410P791"/>
<sequence length="245" mass="27197">MKGGVEVKYVYGPVKSRRLGFSLGVSTVPYKVCSFDCVYCQLKETTHKTLERKAYVKASDILEELKTFFAQQPKDIKLDYVTFSGAGEPTLHSGLGRLIRAVHRMTDVPVVVITNSSTLVRSCARRDLLAADVVIPSLDAVTQGVFDKIDRPAGGLKVEDVIDGLKRFRKMFGGGLWLEIMLVRGINDSPAYLRLMEKTVRQINPGRVQIIAPVRPPAQGWVKVPTKTTLKTAKKIFGRNCDIIC</sequence>
<organism evidence="8 9">
    <name type="scientific">Velamenicoccus archaeovorus</name>
    <dbReference type="NCBI Taxonomy" id="1930593"/>
    <lineage>
        <taxon>Bacteria</taxon>
        <taxon>Pseudomonadati</taxon>
        <taxon>Candidatus Omnitrophota</taxon>
        <taxon>Candidatus Velamenicoccus</taxon>
    </lineage>
</organism>
<accession>A0A410P791</accession>
<keyword evidence="2" id="KW-0004">4Fe-4S</keyword>
<dbReference type="InterPro" id="IPR007197">
    <property type="entry name" value="rSAM"/>
</dbReference>
<dbReference type="InterPro" id="IPR040084">
    <property type="entry name" value="GTPase_Obg"/>
</dbReference>
<dbReference type="GO" id="GO:0046872">
    <property type="term" value="F:metal ion binding"/>
    <property type="evidence" value="ECO:0007669"/>
    <property type="project" value="UniProtKB-KW"/>
</dbReference>
<dbReference type="Gene3D" id="3.20.20.70">
    <property type="entry name" value="Aldolase class I"/>
    <property type="match status" value="1"/>
</dbReference>
<evidence type="ECO:0000313" key="9">
    <source>
        <dbReference type="Proteomes" id="UP000287243"/>
    </source>
</evidence>
<dbReference type="SFLD" id="SFLDG01083">
    <property type="entry name" value="Uncharacterised_Radical_SAM_Su"/>
    <property type="match status" value="1"/>
</dbReference>
<dbReference type="CDD" id="cd01335">
    <property type="entry name" value="Radical_SAM"/>
    <property type="match status" value="1"/>
</dbReference>
<dbReference type="InterPro" id="IPR013785">
    <property type="entry name" value="Aldolase_TIM"/>
</dbReference>
<evidence type="ECO:0000256" key="5">
    <source>
        <dbReference type="ARBA" id="ARBA00023004"/>
    </source>
</evidence>
<feature type="domain" description="Radical SAM core" evidence="7">
    <location>
        <begin position="17"/>
        <end position="245"/>
    </location>
</feature>
<dbReference type="Pfam" id="PF04055">
    <property type="entry name" value="Radical_SAM"/>
    <property type="match status" value="1"/>
</dbReference>
<evidence type="ECO:0000313" key="8">
    <source>
        <dbReference type="EMBL" id="QAT17963.1"/>
    </source>
</evidence>
<gene>
    <name evidence="8" type="ORF">BU251_00700</name>
</gene>
<protein>
    <recommendedName>
        <fullName evidence="7">Radical SAM core domain-containing protein</fullName>
    </recommendedName>
</protein>
<dbReference type="PANTHER" id="PTHR43787:SF11">
    <property type="entry name" value="UPF0026 PROTEIN SLR1464"/>
    <property type="match status" value="1"/>
</dbReference>
<name>A0A410P791_VELA1</name>
<keyword evidence="3" id="KW-0949">S-adenosyl-L-methionine</keyword>
<dbReference type="EMBL" id="CP019384">
    <property type="protein sequence ID" value="QAT17963.1"/>
    <property type="molecule type" value="Genomic_DNA"/>
</dbReference>
<reference evidence="8 9" key="1">
    <citation type="submission" date="2017-01" db="EMBL/GenBank/DDBJ databases">
        <title>First insights into the biology of 'candidatus Vampirococcus archaeovorus'.</title>
        <authorList>
            <person name="Kizina J."/>
            <person name="Jordan S."/>
            <person name="Stueber K."/>
            <person name="Reinhardt R."/>
            <person name="Harder J."/>
        </authorList>
    </citation>
    <scope>NUCLEOTIDE SEQUENCE [LARGE SCALE GENOMIC DNA]</scope>
    <source>
        <strain evidence="8 9">LiM</strain>
    </source>
</reference>
<evidence type="ECO:0000259" key="7">
    <source>
        <dbReference type="PROSITE" id="PS51918"/>
    </source>
</evidence>
<dbReference type="SUPFAM" id="SSF102114">
    <property type="entry name" value="Radical SAM enzymes"/>
    <property type="match status" value="1"/>
</dbReference>
<evidence type="ECO:0000256" key="1">
    <source>
        <dbReference type="ARBA" id="ARBA00001966"/>
    </source>
</evidence>
<keyword evidence="6" id="KW-0411">Iron-sulfur</keyword>
<dbReference type="GO" id="GO:0003824">
    <property type="term" value="F:catalytic activity"/>
    <property type="evidence" value="ECO:0007669"/>
    <property type="project" value="InterPro"/>
</dbReference>
<dbReference type="KEGG" id="vai:BU251_00700"/>
<evidence type="ECO:0000256" key="4">
    <source>
        <dbReference type="ARBA" id="ARBA00022723"/>
    </source>
</evidence>
<evidence type="ECO:0000256" key="3">
    <source>
        <dbReference type="ARBA" id="ARBA00022691"/>
    </source>
</evidence>
<dbReference type="Proteomes" id="UP000287243">
    <property type="component" value="Chromosome"/>
</dbReference>
<evidence type="ECO:0000256" key="2">
    <source>
        <dbReference type="ARBA" id="ARBA00022485"/>
    </source>
</evidence>
<dbReference type="PROSITE" id="PS51918">
    <property type="entry name" value="RADICAL_SAM"/>
    <property type="match status" value="1"/>
</dbReference>
<keyword evidence="5" id="KW-0408">Iron</keyword>
<keyword evidence="9" id="KW-1185">Reference proteome</keyword>
<proteinExistence type="predicted"/>
<evidence type="ECO:0000256" key="6">
    <source>
        <dbReference type="ARBA" id="ARBA00023014"/>
    </source>
</evidence>
<dbReference type="GO" id="GO:0051539">
    <property type="term" value="F:4 iron, 4 sulfur cluster binding"/>
    <property type="evidence" value="ECO:0007669"/>
    <property type="project" value="UniProtKB-KW"/>
</dbReference>
<dbReference type="InterPro" id="IPR058240">
    <property type="entry name" value="rSAM_sf"/>
</dbReference>
<keyword evidence="4" id="KW-0479">Metal-binding</keyword>
<dbReference type="PANTHER" id="PTHR43787">
    <property type="entry name" value="FEMO COFACTOR BIOSYNTHESIS PROTEIN NIFB-RELATED"/>
    <property type="match status" value="1"/>
</dbReference>
<comment type="cofactor">
    <cofactor evidence="1">
        <name>[4Fe-4S] cluster</name>
        <dbReference type="ChEBI" id="CHEBI:49883"/>
    </cofactor>
</comment>